<accession>A0ABR1BQQ9</accession>
<proteinExistence type="predicted"/>
<evidence type="ECO:0000313" key="2">
    <source>
        <dbReference type="Proteomes" id="UP001303046"/>
    </source>
</evidence>
<protein>
    <submittedName>
        <fullName evidence="1">Uncharacterized protein</fullName>
    </submittedName>
</protein>
<dbReference type="EMBL" id="JAVFWL010000001">
    <property type="protein sequence ID" value="KAK6728737.1"/>
    <property type="molecule type" value="Genomic_DNA"/>
</dbReference>
<name>A0ABR1BQQ9_NECAM</name>
<evidence type="ECO:0000313" key="1">
    <source>
        <dbReference type="EMBL" id="KAK6728737.1"/>
    </source>
</evidence>
<keyword evidence="2" id="KW-1185">Reference proteome</keyword>
<comment type="caution">
    <text evidence="1">The sequence shown here is derived from an EMBL/GenBank/DDBJ whole genome shotgun (WGS) entry which is preliminary data.</text>
</comment>
<sequence>MDAETLRTVFEAQTKVQQQMFTELMKRMERMVRFKLSQSSSTRHGRIRHEFSMNTLPGVRVPSGQWL</sequence>
<reference evidence="1 2" key="1">
    <citation type="submission" date="2023-08" db="EMBL/GenBank/DDBJ databases">
        <title>A Necator americanus chromosomal reference genome.</title>
        <authorList>
            <person name="Ilik V."/>
            <person name="Petrzelkova K.J."/>
            <person name="Pardy F."/>
            <person name="Fuh T."/>
            <person name="Niatou-Singa F.S."/>
            <person name="Gouil Q."/>
            <person name="Baker L."/>
            <person name="Ritchie M.E."/>
            <person name="Jex A.R."/>
            <person name="Gazzola D."/>
            <person name="Li H."/>
            <person name="Toshio Fujiwara R."/>
            <person name="Zhan B."/>
            <person name="Aroian R.V."/>
            <person name="Pafco B."/>
            <person name="Schwarz E.M."/>
        </authorList>
    </citation>
    <scope>NUCLEOTIDE SEQUENCE [LARGE SCALE GENOMIC DNA]</scope>
    <source>
        <strain evidence="1 2">Aroian</strain>
        <tissue evidence="1">Whole animal</tissue>
    </source>
</reference>
<dbReference type="Proteomes" id="UP001303046">
    <property type="component" value="Unassembled WGS sequence"/>
</dbReference>
<gene>
    <name evidence="1" type="primary">Necator_chrI.g2157</name>
    <name evidence="1" type="ORF">RB195_006030</name>
</gene>
<organism evidence="1 2">
    <name type="scientific">Necator americanus</name>
    <name type="common">Human hookworm</name>
    <dbReference type="NCBI Taxonomy" id="51031"/>
    <lineage>
        <taxon>Eukaryota</taxon>
        <taxon>Metazoa</taxon>
        <taxon>Ecdysozoa</taxon>
        <taxon>Nematoda</taxon>
        <taxon>Chromadorea</taxon>
        <taxon>Rhabditida</taxon>
        <taxon>Rhabditina</taxon>
        <taxon>Rhabditomorpha</taxon>
        <taxon>Strongyloidea</taxon>
        <taxon>Ancylostomatidae</taxon>
        <taxon>Bunostominae</taxon>
        <taxon>Necator</taxon>
    </lineage>
</organism>